<protein>
    <submittedName>
        <fullName evidence="1">Uncharacterized protein</fullName>
    </submittedName>
</protein>
<name>A0A6L2NZ12_TANCI</name>
<gene>
    <name evidence="1" type="ORF">Tci_062845</name>
</gene>
<organism evidence="1">
    <name type="scientific">Tanacetum cinerariifolium</name>
    <name type="common">Dalmatian daisy</name>
    <name type="synonym">Chrysanthemum cinerariifolium</name>
    <dbReference type="NCBI Taxonomy" id="118510"/>
    <lineage>
        <taxon>Eukaryota</taxon>
        <taxon>Viridiplantae</taxon>
        <taxon>Streptophyta</taxon>
        <taxon>Embryophyta</taxon>
        <taxon>Tracheophyta</taxon>
        <taxon>Spermatophyta</taxon>
        <taxon>Magnoliopsida</taxon>
        <taxon>eudicotyledons</taxon>
        <taxon>Gunneridae</taxon>
        <taxon>Pentapetalae</taxon>
        <taxon>asterids</taxon>
        <taxon>campanulids</taxon>
        <taxon>Asterales</taxon>
        <taxon>Asteraceae</taxon>
        <taxon>Asteroideae</taxon>
        <taxon>Anthemideae</taxon>
        <taxon>Anthemidinae</taxon>
        <taxon>Tanacetum</taxon>
    </lineage>
</organism>
<dbReference type="AlphaFoldDB" id="A0A6L2NZ12"/>
<accession>A0A6L2NZ12</accession>
<sequence>MILENVNNNVGELVGFPAQNIGSSNIDVLDSPCLLVLIPETSKSSQHGLGYRAARCCAFESTEEIAHSTYEVGQSSRSVPKQEGAERMSAFRQPTLITWVDLEDGRVYTDILTCTPPAAPVETSPSPEWSLDSLQVSPSSLVVPLHIASLVATPTATILVDAVFRGAVKNEIILQRYRFKRLEREHERATVTFSAIWRPVLALEAWAALWHAIYDIQRENHDLRRPLDEERRERLELTDHVAWMERRQDSRRE</sequence>
<comment type="caution">
    <text evidence="1">The sequence shown here is derived from an EMBL/GenBank/DDBJ whole genome shotgun (WGS) entry which is preliminary data.</text>
</comment>
<evidence type="ECO:0000313" key="1">
    <source>
        <dbReference type="EMBL" id="GEU90867.1"/>
    </source>
</evidence>
<dbReference type="EMBL" id="BKCJ010010280">
    <property type="protein sequence ID" value="GEU90867.1"/>
    <property type="molecule type" value="Genomic_DNA"/>
</dbReference>
<proteinExistence type="predicted"/>
<reference evidence="1" key="1">
    <citation type="journal article" date="2019" name="Sci. Rep.">
        <title>Draft genome of Tanacetum cinerariifolium, the natural source of mosquito coil.</title>
        <authorList>
            <person name="Yamashiro T."/>
            <person name="Shiraishi A."/>
            <person name="Satake H."/>
            <person name="Nakayama K."/>
        </authorList>
    </citation>
    <scope>NUCLEOTIDE SEQUENCE</scope>
</reference>